<dbReference type="GO" id="GO:0005829">
    <property type="term" value="C:cytosol"/>
    <property type="evidence" value="ECO:0007669"/>
    <property type="project" value="InterPro"/>
</dbReference>
<dbReference type="UniPathway" id="UPA00193"/>
<reference evidence="12" key="1">
    <citation type="submission" date="2018-05" db="EMBL/GenBank/DDBJ databases">
        <authorList>
            <person name="Lanie J.A."/>
            <person name="Ng W.-L."/>
            <person name="Kazmierczak K.M."/>
            <person name="Andrzejewski T.M."/>
            <person name="Davidsen T.M."/>
            <person name="Wayne K.J."/>
            <person name="Tettelin H."/>
            <person name="Glass J.I."/>
            <person name="Rusch D."/>
            <person name="Podicherti R."/>
            <person name="Tsui H.-C.T."/>
            <person name="Winkler M.E."/>
        </authorList>
    </citation>
    <scope>NUCLEOTIDE SEQUENCE</scope>
</reference>
<evidence type="ECO:0000256" key="2">
    <source>
        <dbReference type="ARBA" id="ARBA00004777"/>
    </source>
</evidence>
<evidence type="ECO:0000313" key="12">
    <source>
        <dbReference type="EMBL" id="SVA64621.1"/>
    </source>
</evidence>
<protein>
    <recommendedName>
        <fullName evidence="11">methylenetetrahydrofolate reductase (NADH)</fullName>
        <ecNumber evidence="11">1.5.1.54</ecNumber>
    </recommendedName>
</protein>
<keyword evidence="7" id="KW-0560">Oxidoreductase</keyword>
<evidence type="ECO:0000256" key="5">
    <source>
        <dbReference type="ARBA" id="ARBA00022630"/>
    </source>
</evidence>
<name>A0A381XJH6_9ZZZZ</name>
<dbReference type="Gene3D" id="3.20.20.220">
    <property type="match status" value="1"/>
</dbReference>
<dbReference type="PANTHER" id="PTHR45754:SF3">
    <property type="entry name" value="METHYLENETETRAHYDROFOLATE REDUCTASE (NADPH)"/>
    <property type="match status" value="1"/>
</dbReference>
<evidence type="ECO:0000256" key="10">
    <source>
        <dbReference type="ARBA" id="ARBA00034478"/>
    </source>
</evidence>
<evidence type="ECO:0000256" key="6">
    <source>
        <dbReference type="ARBA" id="ARBA00022827"/>
    </source>
</evidence>
<comment type="pathway">
    <text evidence="2">One-carbon metabolism; tetrahydrofolate interconversion.</text>
</comment>
<dbReference type="NCBIfam" id="TIGR00676">
    <property type="entry name" value="fadh2"/>
    <property type="match status" value="1"/>
</dbReference>
<evidence type="ECO:0000256" key="11">
    <source>
        <dbReference type="ARBA" id="ARBA00034529"/>
    </source>
</evidence>
<evidence type="ECO:0000256" key="8">
    <source>
        <dbReference type="ARBA" id="ARBA00023027"/>
    </source>
</evidence>
<comment type="similarity">
    <text evidence="3">Belongs to the methylenetetrahydrofolate reductase family.</text>
</comment>
<dbReference type="AlphaFoldDB" id="A0A381XJH6"/>
<dbReference type="GO" id="GO:0106312">
    <property type="term" value="F:methylenetetrahydrofolate reductase (NADH) activity"/>
    <property type="evidence" value="ECO:0007669"/>
    <property type="project" value="UniProtKB-EC"/>
</dbReference>
<accession>A0A381XJH6</accession>
<dbReference type="CDD" id="cd00537">
    <property type="entry name" value="MTHFR"/>
    <property type="match status" value="1"/>
</dbReference>
<evidence type="ECO:0000256" key="1">
    <source>
        <dbReference type="ARBA" id="ARBA00001974"/>
    </source>
</evidence>
<dbReference type="EC" id="1.5.1.54" evidence="11"/>
<dbReference type="GO" id="GO:0035999">
    <property type="term" value="P:tetrahydrofolate interconversion"/>
    <property type="evidence" value="ECO:0007669"/>
    <property type="project" value="UniProtKB-UniPathway"/>
</dbReference>
<dbReference type="GO" id="GO:0071949">
    <property type="term" value="F:FAD binding"/>
    <property type="evidence" value="ECO:0007669"/>
    <property type="project" value="TreeGrafter"/>
</dbReference>
<dbReference type="Pfam" id="PF02219">
    <property type="entry name" value="MTHFR"/>
    <property type="match status" value="1"/>
</dbReference>
<keyword evidence="4" id="KW-0028">Amino-acid biosynthesis</keyword>
<organism evidence="12">
    <name type="scientific">marine metagenome</name>
    <dbReference type="NCBI Taxonomy" id="408172"/>
    <lineage>
        <taxon>unclassified sequences</taxon>
        <taxon>metagenomes</taxon>
        <taxon>ecological metagenomes</taxon>
    </lineage>
</organism>
<dbReference type="SUPFAM" id="SSF51730">
    <property type="entry name" value="FAD-linked oxidoreductase"/>
    <property type="match status" value="1"/>
</dbReference>
<keyword evidence="6" id="KW-0274">FAD</keyword>
<keyword evidence="8" id="KW-0520">NAD</keyword>
<dbReference type="InterPro" id="IPR003171">
    <property type="entry name" value="Mehydrof_redctse-like"/>
</dbReference>
<evidence type="ECO:0000256" key="7">
    <source>
        <dbReference type="ARBA" id="ARBA00023002"/>
    </source>
</evidence>
<comment type="cofactor">
    <cofactor evidence="1">
        <name>FAD</name>
        <dbReference type="ChEBI" id="CHEBI:57692"/>
    </cofactor>
</comment>
<dbReference type="InterPro" id="IPR029041">
    <property type="entry name" value="FAD-linked_oxidoreductase-like"/>
</dbReference>
<comment type="pathway">
    <text evidence="10">Amino-acid biosynthesis; L-methionine biosynthesis via de novo pathway.</text>
</comment>
<dbReference type="InterPro" id="IPR004620">
    <property type="entry name" value="MTHF_reductase_bac"/>
</dbReference>
<keyword evidence="9" id="KW-0486">Methionine biosynthesis</keyword>
<proteinExistence type="inferred from homology"/>
<dbReference type="GO" id="GO:0009086">
    <property type="term" value="P:methionine biosynthetic process"/>
    <property type="evidence" value="ECO:0007669"/>
    <property type="project" value="UniProtKB-KW"/>
</dbReference>
<keyword evidence="5" id="KW-0285">Flavoprotein</keyword>
<gene>
    <name evidence="12" type="ORF">METZ01_LOCUS117475</name>
</gene>
<evidence type="ECO:0000256" key="3">
    <source>
        <dbReference type="ARBA" id="ARBA00006743"/>
    </source>
</evidence>
<evidence type="ECO:0000256" key="4">
    <source>
        <dbReference type="ARBA" id="ARBA00022605"/>
    </source>
</evidence>
<dbReference type="EMBL" id="UINC01015326">
    <property type="protein sequence ID" value="SVA64621.1"/>
    <property type="molecule type" value="Genomic_DNA"/>
</dbReference>
<dbReference type="PANTHER" id="PTHR45754">
    <property type="entry name" value="METHYLENETETRAHYDROFOLATE REDUCTASE"/>
    <property type="match status" value="1"/>
</dbReference>
<evidence type="ECO:0000256" key="9">
    <source>
        <dbReference type="ARBA" id="ARBA00023167"/>
    </source>
</evidence>
<sequence>MIKGISFEFFPPRTPKLEAKLWQSIERLTPIGPKFVSVTYGAGGSTRTATHKIVKTIISDTDLNVAAHLTCVSASKEEVDAVIDDYKAVGVNHIVALRGDMPDMGLFQPHPGGYSSSVDLVEAIKKHGCFDVSVSAYPEKHPESSSFEADINLLKAKIDAGADQAITQFAFDTDVYASFRDKVIADGINIPVIPGIMPTTNFKGVQRMAEKCGTNIPNWLISKYIGLEEDLERRQETSINVAVDQCRSLISEGFDRLHFYTLNQHQIISKVCRILGLGSGRELAEEDLPVLNNGERS</sequence>